<dbReference type="CDD" id="cd00833">
    <property type="entry name" value="PKS"/>
    <property type="match status" value="1"/>
</dbReference>
<dbReference type="InterPro" id="IPR020841">
    <property type="entry name" value="PKS_Beta-ketoAc_synthase_dom"/>
</dbReference>
<dbReference type="SMART" id="SM00823">
    <property type="entry name" value="PKS_PP"/>
    <property type="match status" value="1"/>
</dbReference>
<evidence type="ECO:0000259" key="10">
    <source>
        <dbReference type="PROSITE" id="PS52019"/>
    </source>
</evidence>
<dbReference type="SMART" id="SM00822">
    <property type="entry name" value="PKS_KR"/>
    <property type="match status" value="1"/>
</dbReference>
<reference evidence="11 12" key="1">
    <citation type="submission" date="2018-05" db="EMBL/GenBank/DDBJ databases">
        <title>Acuticoccus sediminis sp. nov., isolated from deep-sea sediment of Indian Ocean.</title>
        <authorList>
            <person name="Liu X."/>
            <person name="Lai Q."/>
            <person name="Du Y."/>
            <person name="Sun F."/>
            <person name="Zhang X."/>
            <person name="Wang S."/>
            <person name="Shao Z."/>
        </authorList>
    </citation>
    <scope>NUCLEOTIDE SEQUENCE [LARGE SCALE GENOMIC DNA]</scope>
    <source>
        <strain evidence="11 12">PTG4-2</strain>
    </source>
</reference>
<dbReference type="SMART" id="SM00829">
    <property type="entry name" value="PKS_ER"/>
    <property type="match status" value="1"/>
</dbReference>
<feature type="active site" description="Proton donor; for dehydratase activity" evidence="7">
    <location>
        <position position="1080"/>
    </location>
</feature>
<evidence type="ECO:0000256" key="5">
    <source>
        <dbReference type="ARBA" id="ARBA00023268"/>
    </source>
</evidence>
<dbReference type="InterPro" id="IPR016039">
    <property type="entry name" value="Thiolase-like"/>
</dbReference>
<evidence type="ECO:0000256" key="7">
    <source>
        <dbReference type="PROSITE-ProRule" id="PRU01363"/>
    </source>
</evidence>
<dbReference type="InterPro" id="IPR001227">
    <property type="entry name" value="Ac_transferase_dom_sf"/>
</dbReference>
<dbReference type="InterPro" id="IPR020843">
    <property type="entry name" value="ER"/>
</dbReference>
<dbReference type="InterPro" id="IPR006162">
    <property type="entry name" value="Ppantetheine_attach_site"/>
</dbReference>
<dbReference type="GO" id="GO:0004312">
    <property type="term" value="F:fatty acid synthase activity"/>
    <property type="evidence" value="ECO:0007669"/>
    <property type="project" value="TreeGrafter"/>
</dbReference>
<feature type="active site" description="Proton acceptor; for dehydratase activity" evidence="7">
    <location>
        <position position="919"/>
    </location>
</feature>
<dbReference type="InterPro" id="IPR002364">
    <property type="entry name" value="Quin_OxRdtase/zeta-crystal_CS"/>
</dbReference>
<dbReference type="InterPro" id="IPR016036">
    <property type="entry name" value="Malonyl_transacylase_ACP-bd"/>
</dbReference>
<dbReference type="GO" id="GO:0006633">
    <property type="term" value="P:fatty acid biosynthetic process"/>
    <property type="evidence" value="ECO:0007669"/>
    <property type="project" value="InterPro"/>
</dbReference>
<dbReference type="SMART" id="SM00826">
    <property type="entry name" value="PKS_DH"/>
    <property type="match status" value="1"/>
</dbReference>
<dbReference type="Gene3D" id="3.30.70.3290">
    <property type="match status" value="1"/>
</dbReference>
<dbReference type="InterPro" id="IPR013968">
    <property type="entry name" value="PKS_KR"/>
</dbReference>
<dbReference type="SUPFAM" id="SSF50129">
    <property type="entry name" value="GroES-like"/>
    <property type="match status" value="1"/>
</dbReference>
<dbReference type="OrthoDB" id="9778690at2"/>
<feature type="region of interest" description="C-terminal hotdog fold" evidence="7">
    <location>
        <begin position="1019"/>
        <end position="1164"/>
    </location>
</feature>
<dbReference type="CDD" id="cd05195">
    <property type="entry name" value="enoyl_red"/>
    <property type="match status" value="1"/>
</dbReference>
<dbReference type="SUPFAM" id="SSF47336">
    <property type="entry name" value="ACP-like"/>
    <property type="match status" value="1"/>
</dbReference>
<organism evidence="11 12">
    <name type="scientific">Acuticoccus sediminis</name>
    <dbReference type="NCBI Taxonomy" id="2184697"/>
    <lineage>
        <taxon>Bacteria</taxon>
        <taxon>Pseudomonadati</taxon>
        <taxon>Pseudomonadota</taxon>
        <taxon>Alphaproteobacteria</taxon>
        <taxon>Hyphomicrobiales</taxon>
        <taxon>Amorphaceae</taxon>
        <taxon>Acuticoccus</taxon>
    </lineage>
</organism>
<dbReference type="InterPro" id="IPR049551">
    <property type="entry name" value="PKS_DH_C"/>
</dbReference>
<feature type="region of interest" description="N-terminal hotdog fold" evidence="7">
    <location>
        <begin position="890"/>
        <end position="1008"/>
    </location>
</feature>
<dbReference type="InterPro" id="IPR014030">
    <property type="entry name" value="Ketoacyl_synth_N"/>
</dbReference>
<sequence length="2435" mass="256587">MTVTDSRVALVGSACRLPEAEGLEAFWEVLVNARCVISSLDEERFGTAPYLHPDRNKAGRSVTFAAGQIARPYHFDPGYFGISPREAATMDPQQRVLLEVAVEALENAGIPADRLAGQEVGVYVGASSLDYSNEAQLDPMSIEPQSMTGNTLSIVANRISYVFDLRGPSYTVDTACSSSLIALHHAIEDIRLGRVETAIVGGVSLLLNHIPFIGFSRASMLSANGLCRAFDAGADGYVRSEGAVALVLRSEEAARREGDPIRARFVGSGINADGRTAGLSLPSPTAQADLLRTVYEKGGIDPAKLAFVEAHGTGTRVGDPIETNAIGTVLGQKHGDPLLIGSSKTNFGHLEPASGLVGVLKSQLALANDLLPASLHFDVPNPDIDFTGLNLSVAAEATELEPAAEPRLAGINSFGFGGANAHVVMADGDRVADAGTLKHDAPLVVSAATRAALAELATATARALDGADAAHVASHVNAAAHRRQRLAHRAVIAPGDSAAMVSALKAVAKGDDHPLAAVGEAATVAEKPVFVYSGNGSQWAGMGRAAYQGETDFRLSFDRTDRLFMSVAGWSLVTMLFSGDLETEIERTEIAQPLLFAIQVALTDALERRGVTPSAVMGHSVGEVAAAWASGALSLSDAVKVIHARSTHQEVTRHLGGMAALLLPADEAEAAIAPYQGLELAAINSSRSVTISGPTEQLATFGKAARARRWAMKRLDLDYPFHCALVEPIRGPLLQSLGAIAPRPTTIPMISTVTGEAVDGSSLDAAYWWENVRQPVIFQTGTMAALEAGHRLFVEIGPRPVLTGYLNDALRTAELRATVLPSFKQGDGPDEPVAEVLRNLLANGTAVDDVALFGERRAAPDVLPGYPWQHQRYKKAESNDIVWLMKRRDHVLLGDRVREDVREWRVALDPVVLPFLADHTVETSVVFPAAGFTEMLLAVGRILHPGQPVEVRGLDILAPLVLDATDDRTVRTHEIAPGTYTICSRVRGSDDPWSMHVKASVGKAPAAPHGDRIEVPEGAPTVPAARLYEITGQFGLPYGPVFRRANLVTLVDDEHIHVRLSPPDPATARLKLALDPTMFDACFHGLFAFLAGRDEVRGVAVLPIRLGRLTLAADAATPTEADITVRRPTEGIVEADFVLRDASGTVVATAEAVRFQAVPLAHAVGEPVVAAPKLRRVSRVSAPASELAAFAPADAGETEPSETALFLEAGVLAAAAEALGPILTPPASLSACVAEGRLAGNAVPLAARVLPALVAAGIAEEEGGTYAITGEAVDISEIVTILIEEHPERLAEATLLAALPEWLADTFRNGMASEHPASDAMVDQLLVSAPFTAPLFAEMGRLIEMVLSADGAALTVCLVGAGNVAFARAVARAIDPERIRLTITDTDATELERTALVWDRVEGVHLEPFADAREHRYDLVVVTPQFGPLDIAAAAACLRPGGRLLGGALSGNLFADVIGGLTSSWWSASLDAESPVGPLNAPQEWTAALTEASLEGIDVRTLASGETDAVIFAASRPAASAAIALEALPALVAVGPAGGRTLEAMRAMFDDAPELADLTATPEGSLVLAVDVPDAAELSARLAEIGAFLVSLGADARSVTIVTFGAHVEGAKEVRPAAAAVAAFGRVAMNEFPHLDIRLVDIAASFDASEAAVRLLAELSEPNGEREIVLSSDHRSVMRYVPLREDAAGEALSLQIPRRGSIDNLVWAPVQHPPLGPGDVRIRVEASGLNFRDVMWTLGLLPHEALEDGFAGPTLGMECAGVVEAVGPEVTGVVPGDSVLAFAPQSFASHVTVTAQSVIPRPAELAPEAAATMPVAFLTAFYALIELARLEEDETVLIHGGAGGVGLAAMQIAKWRGARVFVTAGTPEKRALLRELGADEVFDSRSLTFAEEARAATGGEGVDVVLNSLAGEAMERSLDTLKPFGRFCELGKRDFYADTKLGLRPFRQNLSYFGIDADQLMKHRPKVARRVLTQIVSMMDSGELTPLPYRSFGAGGVKDAYRLMQAAGHIGKIVVTPPQPLAPAEAHVPASIVADKAYLLIGGVSGFGFRTAEWLIEEGAKDLVLVSRSGVKDPVVAESIEAYRARGIAIDVRQADVTDEAAVRALVAEITARRPLGGVFHMAMVLDDALIASLDADRFETAMHPKIAGAAALEAATADVPLDLFVLYSSITVQLGNPGQANYVAANAYLEAVARRRRAQGKPGLTIAWGAIADAGVFARSLQSSDLLRRKLGRHAITAGDGLAVLKRFLAEGAATSGPAVRLIGQVDWATARKELIIARSPAFEDLADTSAGDGDDAGTVDLAERIAGLSPSEAVAEVTRLLAVEISRILKMPASEVDPHKPLTTLGMDSLMGVELRMSAEQKLGVDIPLMSLTAGATLADIAKKVVHRTTGDESTDEDQDELIARHIGSADAPREAIEAAVREKTAGVRTILS</sequence>
<dbReference type="GO" id="GO:0016491">
    <property type="term" value="F:oxidoreductase activity"/>
    <property type="evidence" value="ECO:0007669"/>
    <property type="project" value="InterPro"/>
</dbReference>
<dbReference type="InterPro" id="IPR029063">
    <property type="entry name" value="SAM-dependent_MTases_sf"/>
</dbReference>
<dbReference type="InterPro" id="IPR036736">
    <property type="entry name" value="ACP-like_sf"/>
</dbReference>
<evidence type="ECO:0000313" key="12">
    <source>
        <dbReference type="Proteomes" id="UP000249590"/>
    </source>
</evidence>
<dbReference type="Pfam" id="PF02801">
    <property type="entry name" value="Ketoacyl-synt_C"/>
    <property type="match status" value="1"/>
</dbReference>
<evidence type="ECO:0000259" key="9">
    <source>
        <dbReference type="PROSITE" id="PS52004"/>
    </source>
</evidence>
<dbReference type="Gene3D" id="1.10.1200.10">
    <property type="entry name" value="ACP-like"/>
    <property type="match status" value="1"/>
</dbReference>
<protein>
    <submittedName>
        <fullName evidence="11">Fatty acid synthase</fullName>
    </submittedName>
</protein>
<dbReference type="InterPro" id="IPR014043">
    <property type="entry name" value="Acyl_transferase_dom"/>
</dbReference>
<keyword evidence="1" id="KW-0596">Phosphopantetheine</keyword>
<dbReference type="PANTHER" id="PTHR43775:SF37">
    <property type="entry name" value="SI:DKEY-61P9.11"/>
    <property type="match status" value="1"/>
</dbReference>
<dbReference type="Pfam" id="PF00107">
    <property type="entry name" value="ADH_zinc_N"/>
    <property type="match status" value="1"/>
</dbReference>
<dbReference type="InterPro" id="IPR057326">
    <property type="entry name" value="KR_dom"/>
</dbReference>
<keyword evidence="3" id="KW-0808">Transferase</keyword>
<dbReference type="InterPro" id="IPR016035">
    <property type="entry name" value="Acyl_Trfase/lysoPLipase"/>
</dbReference>
<dbReference type="InterPro" id="IPR009081">
    <property type="entry name" value="PP-bd_ACP"/>
</dbReference>
<dbReference type="EMBL" id="QHHQ01000008">
    <property type="protein sequence ID" value="RAH97668.1"/>
    <property type="molecule type" value="Genomic_DNA"/>
</dbReference>
<dbReference type="Pfam" id="PF00550">
    <property type="entry name" value="PP-binding"/>
    <property type="match status" value="1"/>
</dbReference>
<dbReference type="InterPro" id="IPR020807">
    <property type="entry name" value="PKS_DH"/>
</dbReference>
<dbReference type="PROSITE" id="PS50075">
    <property type="entry name" value="CARRIER"/>
    <property type="match status" value="1"/>
</dbReference>
<dbReference type="SUPFAM" id="SSF51735">
    <property type="entry name" value="NAD(P)-binding Rossmann-fold domains"/>
    <property type="match status" value="3"/>
</dbReference>
<dbReference type="Gene3D" id="3.40.47.10">
    <property type="match status" value="1"/>
</dbReference>
<keyword evidence="4" id="KW-0521">NADP</keyword>
<dbReference type="PROSITE" id="PS01162">
    <property type="entry name" value="QOR_ZETA_CRYSTAL"/>
    <property type="match status" value="1"/>
</dbReference>
<feature type="domain" description="PKS/mFAS DH" evidence="10">
    <location>
        <begin position="890"/>
        <end position="1164"/>
    </location>
</feature>
<evidence type="ECO:0000256" key="3">
    <source>
        <dbReference type="ARBA" id="ARBA00022679"/>
    </source>
</evidence>
<dbReference type="SUPFAM" id="SSF53335">
    <property type="entry name" value="S-adenosyl-L-methionine-dependent methyltransferases"/>
    <property type="match status" value="1"/>
</dbReference>
<dbReference type="PANTHER" id="PTHR43775">
    <property type="entry name" value="FATTY ACID SYNTHASE"/>
    <property type="match status" value="1"/>
</dbReference>
<dbReference type="Pfam" id="PF08240">
    <property type="entry name" value="ADH_N"/>
    <property type="match status" value="1"/>
</dbReference>
<evidence type="ECO:0000259" key="8">
    <source>
        <dbReference type="PROSITE" id="PS50075"/>
    </source>
</evidence>
<dbReference type="Pfam" id="PF14765">
    <property type="entry name" value="PS-DH"/>
    <property type="match status" value="1"/>
</dbReference>
<keyword evidence="5" id="KW-0511">Multifunctional enzyme</keyword>
<feature type="domain" description="Carrier" evidence="8">
    <location>
        <begin position="2314"/>
        <end position="2391"/>
    </location>
</feature>
<dbReference type="Pfam" id="PF00109">
    <property type="entry name" value="ketoacyl-synt"/>
    <property type="match status" value="1"/>
</dbReference>
<dbReference type="FunFam" id="3.40.50.720:FF:000209">
    <property type="entry name" value="Polyketide synthase Pks12"/>
    <property type="match status" value="1"/>
</dbReference>
<dbReference type="GO" id="GO:0004315">
    <property type="term" value="F:3-oxoacyl-[acyl-carrier-protein] synthase activity"/>
    <property type="evidence" value="ECO:0007669"/>
    <property type="project" value="InterPro"/>
</dbReference>
<gene>
    <name evidence="11" type="ORF">DLJ53_27865</name>
</gene>
<accession>A0A8B2NF91</accession>
<evidence type="ECO:0000313" key="11">
    <source>
        <dbReference type="EMBL" id="RAH97668.1"/>
    </source>
</evidence>
<dbReference type="GO" id="GO:0031177">
    <property type="term" value="F:phosphopantetheine binding"/>
    <property type="evidence" value="ECO:0007669"/>
    <property type="project" value="InterPro"/>
</dbReference>
<dbReference type="Gene3D" id="3.40.366.10">
    <property type="entry name" value="Malonyl-Coenzyme A Acyl Carrier Protein, domain 2"/>
    <property type="match status" value="1"/>
</dbReference>
<dbReference type="PROSITE" id="PS52004">
    <property type="entry name" value="KS3_2"/>
    <property type="match status" value="1"/>
</dbReference>
<dbReference type="RefSeq" id="WP_111351491.1">
    <property type="nucleotide sequence ID" value="NZ_QHHQ01000008.1"/>
</dbReference>
<dbReference type="InterPro" id="IPR013149">
    <property type="entry name" value="ADH-like_C"/>
</dbReference>
<dbReference type="PROSITE" id="PS00012">
    <property type="entry name" value="PHOSPHOPANTETHEINE"/>
    <property type="match status" value="1"/>
</dbReference>
<dbReference type="InterPro" id="IPR018201">
    <property type="entry name" value="Ketoacyl_synth_AS"/>
</dbReference>
<dbReference type="InterPro" id="IPR020806">
    <property type="entry name" value="PKS_PP-bd"/>
</dbReference>
<dbReference type="Proteomes" id="UP000249590">
    <property type="component" value="Unassembled WGS sequence"/>
</dbReference>
<evidence type="ECO:0000256" key="1">
    <source>
        <dbReference type="ARBA" id="ARBA00022450"/>
    </source>
</evidence>
<dbReference type="Gene3D" id="3.40.50.720">
    <property type="entry name" value="NAD(P)-binding Rossmann-like Domain"/>
    <property type="match status" value="3"/>
</dbReference>
<feature type="domain" description="Ketosynthase family 3 (KS3)" evidence="9">
    <location>
        <begin position="5"/>
        <end position="427"/>
    </location>
</feature>
<dbReference type="InterPro" id="IPR049552">
    <property type="entry name" value="PKS_DH_N"/>
</dbReference>
<comment type="caution">
    <text evidence="11">The sequence shown here is derived from an EMBL/GenBank/DDBJ whole genome shotgun (WGS) entry which is preliminary data.</text>
</comment>
<proteinExistence type="predicted"/>
<dbReference type="SUPFAM" id="SSF55048">
    <property type="entry name" value="Probable ACP-binding domain of malonyl-CoA ACP transacylase"/>
    <property type="match status" value="1"/>
</dbReference>
<dbReference type="InterPro" id="IPR013154">
    <property type="entry name" value="ADH-like_N"/>
</dbReference>
<dbReference type="InterPro" id="IPR036291">
    <property type="entry name" value="NAD(P)-bd_dom_sf"/>
</dbReference>
<dbReference type="Gene3D" id="3.90.180.10">
    <property type="entry name" value="Medium-chain alcohol dehydrogenases, catalytic domain"/>
    <property type="match status" value="1"/>
</dbReference>
<dbReference type="InterPro" id="IPR014031">
    <property type="entry name" value="Ketoacyl_synth_C"/>
</dbReference>
<dbReference type="PROSITE" id="PS52019">
    <property type="entry name" value="PKS_MFAS_DH"/>
    <property type="match status" value="1"/>
</dbReference>
<dbReference type="PROSITE" id="PS00606">
    <property type="entry name" value="KS3_1"/>
    <property type="match status" value="1"/>
</dbReference>
<keyword evidence="6" id="KW-0012">Acyltransferase</keyword>
<dbReference type="InterPro" id="IPR011032">
    <property type="entry name" value="GroES-like_sf"/>
</dbReference>
<dbReference type="GO" id="GO:0008270">
    <property type="term" value="F:zinc ion binding"/>
    <property type="evidence" value="ECO:0007669"/>
    <property type="project" value="InterPro"/>
</dbReference>
<dbReference type="InterPro" id="IPR049900">
    <property type="entry name" value="PKS_mFAS_DH"/>
</dbReference>
<dbReference type="Gene3D" id="3.40.50.150">
    <property type="entry name" value="Vaccinia Virus protein VP39"/>
    <property type="match status" value="1"/>
</dbReference>
<name>A0A8B2NF91_9HYPH</name>
<evidence type="ECO:0000256" key="2">
    <source>
        <dbReference type="ARBA" id="ARBA00022553"/>
    </source>
</evidence>
<dbReference type="InterPro" id="IPR032821">
    <property type="entry name" value="PKS_assoc"/>
</dbReference>
<dbReference type="SMART" id="SM00825">
    <property type="entry name" value="PKS_KS"/>
    <property type="match status" value="1"/>
</dbReference>
<keyword evidence="2" id="KW-0597">Phosphoprotein</keyword>
<evidence type="ECO:0000256" key="6">
    <source>
        <dbReference type="ARBA" id="ARBA00023315"/>
    </source>
</evidence>
<dbReference type="Gene3D" id="3.10.129.110">
    <property type="entry name" value="Polyketide synthase dehydratase"/>
    <property type="match status" value="1"/>
</dbReference>
<keyword evidence="12" id="KW-1185">Reference proteome</keyword>
<dbReference type="Pfam" id="PF00698">
    <property type="entry name" value="Acyl_transf_1"/>
    <property type="match status" value="1"/>
</dbReference>
<dbReference type="InterPro" id="IPR050091">
    <property type="entry name" value="PKS_NRPS_Biosynth_Enz"/>
</dbReference>
<dbReference type="Pfam" id="PF16197">
    <property type="entry name" value="KAsynt_C_assoc"/>
    <property type="match status" value="1"/>
</dbReference>
<dbReference type="InterPro" id="IPR042104">
    <property type="entry name" value="PKS_dehydratase_sf"/>
</dbReference>
<dbReference type="SMART" id="SM00827">
    <property type="entry name" value="PKS_AT"/>
    <property type="match status" value="1"/>
</dbReference>
<dbReference type="SUPFAM" id="SSF53901">
    <property type="entry name" value="Thiolase-like"/>
    <property type="match status" value="1"/>
</dbReference>
<dbReference type="Pfam" id="PF21089">
    <property type="entry name" value="PKS_DH_N"/>
    <property type="match status" value="1"/>
</dbReference>
<dbReference type="SUPFAM" id="SSF52151">
    <property type="entry name" value="FabD/lysophospholipase-like"/>
    <property type="match status" value="1"/>
</dbReference>
<dbReference type="Pfam" id="PF08659">
    <property type="entry name" value="KR"/>
    <property type="match status" value="1"/>
</dbReference>
<evidence type="ECO:0000256" key="4">
    <source>
        <dbReference type="ARBA" id="ARBA00022857"/>
    </source>
</evidence>